<dbReference type="KEGG" id="lpav:PLANPX_1902"/>
<accession>A0A5K7X6S8</accession>
<keyword evidence="3" id="KW-1185">Reference proteome</keyword>
<reference evidence="3" key="1">
    <citation type="submission" date="2019-10" db="EMBL/GenBank/DDBJ databases">
        <title>Lacipirellula parvula gen. nov., sp. nov., representing a lineage of planctomycetes widespread in freshwater anoxic habitats, and description of the family Lacipirellulaceae.</title>
        <authorList>
            <person name="Dedysh S.N."/>
            <person name="Kulichevskaya I.S."/>
            <person name="Beletsky A.V."/>
            <person name="Rakitin A.L."/>
            <person name="Mardanov A.V."/>
            <person name="Ivanova A.A."/>
            <person name="Saltykova V.X."/>
            <person name="Rijpstra W.I.C."/>
            <person name="Sinninghe Damste J.S."/>
            <person name="Ravin N.V."/>
        </authorList>
    </citation>
    <scope>NUCLEOTIDE SEQUENCE [LARGE SCALE GENOMIC DNA]</scope>
    <source>
        <strain evidence="3">PX69</strain>
    </source>
</reference>
<dbReference type="RefSeq" id="WP_152098279.1">
    <property type="nucleotide sequence ID" value="NZ_AP021861.1"/>
</dbReference>
<feature type="transmembrane region" description="Helical" evidence="1">
    <location>
        <begin position="12"/>
        <end position="32"/>
    </location>
</feature>
<dbReference type="Gene3D" id="3.90.1720.10">
    <property type="entry name" value="endopeptidase domain like (from Nostoc punctiforme)"/>
    <property type="match status" value="1"/>
</dbReference>
<protein>
    <submittedName>
        <fullName evidence="2">Uncharacterized protein</fullName>
    </submittedName>
</protein>
<proteinExistence type="predicted"/>
<evidence type="ECO:0000313" key="2">
    <source>
        <dbReference type="EMBL" id="BBO32290.1"/>
    </source>
</evidence>
<name>A0A5K7X6S8_9BACT</name>
<evidence type="ECO:0000256" key="1">
    <source>
        <dbReference type="SAM" id="Phobius"/>
    </source>
</evidence>
<keyword evidence="1" id="KW-1133">Transmembrane helix</keyword>
<dbReference type="Proteomes" id="UP000326837">
    <property type="component" value="Chromosome"/>
</dbReference>
<keyword evidence="1" id="KW-0812">Transmembrane</keyword>
<sequence length="252" mass="27178">MNQGDRSRSLSKSMLAIVLTKVVVTIIVVVGGERFAPAGESGDQRCCVSSSAWVLMSPAGSSLAATLDQLDVEHRWLRSDLRIAWRTGKPIASDLEKDQTPLAENETHCSAFAAAAADHLGVYLLHPPEHSHVLLADAQFDWILSPGGRKAGWQSVSGPLAAQKLANSGSLVVAVFKNSDPKLPGHIAVVRPNEKRVICVEACGPQITQAGFDNYRSTDLATGFDRHSGAWLPEGKGQVRFFSHPLDRARRP</sequence>
<dbReference type="AlphaFoldDB" id="A0A5K7X6S8"/>
<gene>
    <name evidence="2" type="ORF">PLANPX_1902</name>
</gene>
<keyword evidence="1" id="KW-0472">Membrane</keyword>
<evidence type="ECO:0000313" key="3">
    <source>
        <dbReference type="Proteomes" id="UP000326837"/>
    </source>
</evidence>
<dbReference type="EMBL" id="AP021861">
    <property type="protein sequence ID" value="BBO32290.1"/>
    <property type="molecule type" value="Genomic_DNA"/>
</dbReference>
<organism evidence="2 3">
    <name type="scientific">Lacipirellula parvula</name>
    <dbReference type="NCBI Taxonomy" id="2650471"/>
    <lineage>
        <taxon>Bacteria</taxon>
        <taxon>Pseudomonadati</taxon>
        <taxon>Planctomycetota</taxon>
        <taxon>Planctomycetia</taxon>
        <taxon>Pirellulales</taxon>
        <taxon>Lacipirellulaceae</taxon>
        <taxon>Lacipirellula</taxon>
    </lineage>
</organism>